<accession>A0A0A9BU07</accession>
<protein>
    <submittedName>
        <fullName evidence="1">Uncharacterized protein</fullName>
    </submittedName>
</protein>
<organism evidence="1">
    <name type="scientific">Arundo donax</name>
    <name type="common">Giant reed</name>
    <name type="synonym">Donax arundinaceus</name>
    <dbReference type="NCBI Taxonomy" id="35708"/>
    <lineage>
        <taxon>Eukaryota</taxon>
        <taxon>Viridiplantae</taxon>
        <taxon>Streptophyta</taxon>
        <taxon>Embryophyta</taxon>
        <taxon>Tracheophyta</taxon>
        <taxon>Spermatophyta</taxon>
        <taxon>Magnoliopsida</taxon>
        <taxon>Liliopsida</taxon>
        <taxon>Poales</taxon>
        <taxon>Poaceae</taxon>
        <taxon>PACMAD clade</taxon>
        <taxon>Arundinoideae</taxon>
        <taxon>Arundineae</taxon>
        <taxon>Arundo</taxon>
    </lineage>
</organism>
<evidence type="ECO:0000313" key="1">
    <source>
        <dbReference type="EMBL" id="JAD65668.1"/>
    </source>
</evidence>
<dbReference type="EMBL" id="GBRH01232227">
    <property type="protein sequence ID" value="JAD65668.1"/>
    <property type="molecule type" value="Transcribed_RNA"/>
</dbReference>
<reference evidence="1" key="1">
    <citation type="submission" date="2014-09" db="EMBL/GenBank/DDBJ databases">
        <authorList>
            <person name="Magalhaes I.L.F."/>
            <person name="Oliveira U."/>
            <person name="Santos F.R."/>
            <person name="Vidigal T.H.D.A."/>
            <person name="Brescovit A.D."/>
            <person name="Santos A.J."/>
        </authorList>
    </citation>
    <scope>NUCLEOTIDE SEQUENCE</scope>
    <source>
        <tissue evidence="1">Shoot tissue taken approximately 20 cm above the soil surface</tissue>
    </source>
</reference>
<dbReference type="AlphaFoldDB" id="A0A0A9BU07"/>
<sequence>MLPCLRCFWTIAKHDNCKYQHVDFKKNKKAYFLET</sequence>
<proteinExistence type="predicted"/>
<reference evidence="1" key="2">
    <citation type="journal article" date="2015" name="Data Brief">
        <title>Shoot transcriptome of the giant reed, Arundo donax.</title>
        <authorList>
            <person name="Barrero R.A."/>
            <person name="Guerrero F.D."/>
            <person name="Moolhuijzen P."/>
            <person name="Goolsby J.A."/>
            <person name="Tidwell J."/>
            <person name="Bellgard S.E."/>
            <person name="Bellgard M.I."/>
        </authorList>
    </citation>
    <scope>NUCLEOTIDE SEQUENCE</scope>
    <source>
        <tissue evidence="1">Shoot tissue taken approximately 20 cm above the soil surface</tissue>
    </source>
</reference>
<name>A0A0A9BU07_ARUDO</name>